<sequence>MPLNLPDKFPVKKVDIHNYIDSHITEIRTGIYCIGTFGVILCLRSLRPFSKFSKVEEVPLKFIQKNVTLQGRVKKIEEKGKLLIDHEPIVRLPWHQDKPCLPVRLAFLSISPQSRLWLLKNVLDKHIWFQPVRISNGGLSIDCIVYTKGYLWRKVNINEKMVVTGTSKLEENINVSLNPKQTKYLENLIKFETQADKKGVGMWAREKQYTGLLKILHYFLEMTKNGYKFLTSKVSPKQS</sequence>
<gene>
    <name evidence="2" type="primary">LOC115224857</name>
</gene>
<dbReference type="InterPro" id="IPR042421">
    <property type="entry name" value="C3orf33-like"/>
</dbReference>
<dbReference type="PANTHER" id="PTHR28434">
    <property type="entry name" value="PROTEIN C3ORF33"/>
    <property type="match status" value="1"/>
</dbReference>
<dbReference type="InterPro" id="IPR035437">
    <property type="entry name" value="SNase_OB-fold_sf"/>
</dbReference>
<dbReference type="PANTHER" id="PTHR28434:SF1">
    <property type="entry name" value="PROTEIN C3ORF33"/>
    <property type="match status" value="1"/>
</dbReference>
<accession>A0A6P7TQN8</accession>
<reference evidence="2" key="1">
    <citation type="submission" date="2025-08" db="UniProtKB">
        <authorList>
            <consortium name="RefSeq"/>
        </authorList>
    </citation>
    <scope>IDENTIFICATION</scope>
</reference>
<dbReference type="Proteomes" id="UP000515154">
    <property type="component" value="Linkage group LG26"/>
</dbReference>
<keyword evidence="1" id="KW-1185">Reference proteome</keyword>
<dbReference type="Gene3D" id="2.40.50.90">
    <property type="match status" value="1"/>
</dbReference>
<name>A0A6P7TQN8_9MOLL</name>
<evidence type="ECO:0000313" key="2">
    <source>
        <dbReference type="RefSeq" id="XP_029651667.1"/>
    </source>
</evidence>
<protein>
    <submittedName>
        <fullName evidence="2">Protein C3orf33</fullName>
    </submittedName>
</protein>
<dbReference type="KEGG" id="osn:115224857"/>
<dbReference type="SUPFAM" id="SSF50199">
    <property type="entry name" value="Staphylococcal nuclease"/>
    <property type="match status" value="1"/>
</dbReference>
<dbReference type="AlphaFoldDB" id="A0A6P7TQN8"/>
<dbReference type="RefSeq" id="XP_029651667.1">
    <property type="nucleotide sequence ID" value="XM_029795807.2"/>
</dbReference>
<dbReference type="GO" id="GO:0005615">
    <property type="term" value="C:extracellular space"/>
    <property type="evidence" value="ECO:0007669"/>
    <property type="project" value="TreeGrafter"/>
</dbReference>
<organism evidence="1 2">
    <name type="scientific">Octopus sinensis</name>
    <name type="common">East Asian common octopus</name>
    <dbReference type="NCBI Taxonomy" id="2607531"/>
    <lineage>
        <taxon>Eukaryota</taxon>
        <taxon>Metazoa</taxon>
        <taxon>Spiralia</taxon>
        <taxon>Lophotrochozoa</taxon>
        <taxon>Mollusca</taxon>
        <taxon>Cephalopoda</taxon>
        <taxon>Coleoidea</taxon>
        <taxon>Octopodiformes</taxon>
        <taxon>Octopoda</taxon>
        <taxon>Incirrata</taxon>
        <taxon>Octopodidae</taxon>
        <taxon>Octopus</taxon>
    </lineage>
</organism>
<evidence type="ECO:0000313" key="1">
    <source>
        <dbReference type="Proteomes" id="UP000515154"/>
    </source>
</evidence>
<proteinExistence type="predicted"/>